<keyword evidence="4" id="KW-1185">Reference proteome</keyword>
<comment type="caution">
    <text evidence="3">The sequence shown here is derived from an EMBL/GenBank/DDBJ whole genome shotgun (WGS) entry which is preliminary data.</text>
</comment>
<feature type="transmembrane region" description="Helical" evidence="2">
    <location>
        <begin position="72"/>
        <end position="94"/>
    </location>
</feature>
<dbReference type="RefSeq" id="WP_110360233.1">
    <property type="nucleotide sequence ID" value="NZ_QFLI01000003.1"/>
</dbReference>
<accession>A0A2V3ZYS0</accession>
<evidence type="ECO:0000313" key="3">
    <source>
        <dbReference type="EMBL" id="PXY01421.1"/>
    </source>
</evidence>
<dbReference type="AlphaFoldDB" id="A0A2V3ZYS0"/>
<feature type="transmembrane region" description="Helical" evidence="2">
    <location>
        <begin position="28"/>
        <end position="48"/>
    </location>
</feature>
<proteinExistence type="predicted"/>
<evidence type="ECO:0000256" key="2">
    <source>
        <dbReference type="SAM" id="Phobius"/>
    </source>
</evidence>
<name>A0A2V3ZYS0_9BACT</name>
<keyword evidence="2" id="KW-0812">Transmembrane</keyword>
<keyword evidence="2" id="KW-0472">Membrane</keyword>
<organism evidence="3 4">
    <name type="scientific">Marinifilum breve</name>
    <dbReference type="NCBI Taxonomy" id="2184082"/>
    <lineage>
        <taxon>Bacteria</taxon>
        <taxon>Pseudomonadati</taxon>
        <taxon>Bacteroidota</taxon>
        <taxon>Bacteroidia</taxon>
        <taxon>Marinilabiliales</taxon>
        <taxon>Marinifilaceae</taxon>
    </lineage>
</organism>
<protein>
    <submittedName>
        <fullName evidence="3">Uncharacterized protein</fullName>
    </submittedName>
</protein>
<feature type="coiled-coil region" evidence="1">
    <location>
        <begin position="141"/>
        <end position="175"/>
    </location>
</feature>
<dbReference type="Proteomes" id="UP000248079">
    <property type="component" value="Unassembled WGS sequence"/>
</dbReference>
<sequence length="264" mass="31195">MNFTKYFKKNDVVDSVLDNFKTKTTNPFFGTLIIVWLFHNWKLVYTVFNFDEKTKLDKKVEFIAKYLDGWGFVWNLLLCVLIAFGVLVLTYVFLGFSRFISERYEEKILPWIHSLNGDSKIVTKKKYLDLEDDWRGIKKNYQAEKELRLEAEGEVNKLKQRMESSFKEIEKTSLENSLVRDEAKIEAFMSGIGTNKDLESYIRHMILIKKGEPLPPSPILVTLLKYELIDRKMEKGNVVIPDFYILTDFGKRYLRYYTIVNSKN</sequence>
<evidence type="ECO:0000256" key="1">
    <source>
        <dbReference type="SAM" id="Coils"/>
    </source>
</evidence>
<keyword evidence="1" id="KW-0175">Coiled coil</keyword>
<dbReference type="EMBL" id="QFLI01000003">
    <property type="protein sequence ID" value="PXY01421.1"/>
    <property type="molecule type" value="Genomic_DNA"/>
</dbReference>
<reference evidence="3 4" key="1">
    <citation type="submission" date="2018-05" db="EMBL/GenBank/DDBJ databases">
        <title>Marinifilum breve JC075T sp. nov., a marine bacterium isolated from Yongle Blue Hole in the South China Sea.</title>
        <authorList>
            <person name="Fu T."/>
        </authorList>
    </citation>
    <scope>NUCLEOTIDE SEQUENCE [LARGE SCALE GENOMIC DNA]</scope>
    <source>
        <strain evidence="3 4">JC075</strain>
    </source>
</reference>
<evidence type="ECO:0000313" key="4">
    <source>
        <dbReference type="Proteomes" id="UP000248079"/>
    </source>
</evidence>
<dbReference type="OrthoDB" id="1332755at2"/>
<gene>
    <name evidence="3" type="ORF">DF185_08015</name>
</gene>
<keyword evidence="2" id="KW-1133">Transmembrane helix</keyword>